<protein>
    <submittedName>
        <fullName evidence="1">Uncharacterized protein</fullName>
    </submittedName>
</protein>
<dbReference type="EMBL" id="GBRH01208118">
    <property type="protein sequence ID" value="JAD89777.1"/>
    <property type="molecule type" value="Transcribed_RNA"/>
</dbReference>
<proteinExistence type="predicted"/>
<dbReference type="AlphaFoldDB" id="A0A0A9E1A3"/>
<name>A0A0A9E1A3_ARUDO</name>
<reference evidence="1" key="1">
    <citation type="submission" date="2014-09" db="EMBL/GenBank/DDBJ databases">
        <authorList>
            <person name="Magalhaes I.L.F."/>
            <person name="Oliveira U."/>
            <person name="Santos F.R."/>
            <person name="Vidigal T.H.D.A."/>
            <person name="Brescovit A.D."/>
            <person name="Santos A.J."/>
        </authorList>
    </citation>
    <scope>NUCLEOTIDE SEQUENCE</scope>
    <source>
        <tissue evidence="1">Shoot tissue taken approximately 20 cm above the soil surface</tissue>
    </source>
</reference>
<reference evidence="1" key="2">
    <citation type="journal article" date="2015" name="Data Brief">
        <title>Shoot transcriptome of the giant reed, Arundo donax.</title>
        <authorList>
            <person name="Barrero R.A."/>
            <person name="Guerrero F.D."/>
            <person name="Moolhuijzen P."/>
            <person name="Goolsby J.A."/>
            <person name="Tidwell J."/>
            <person name="Bellgard S.E."/>
            <person name="Bellgard M.I."/>
        </authorList>
    </citation>
    <scope>NUCLEOTIDE SEQUENCE</scope>
    <source>
        <tissue evidence="1">Shoot tissue taken approximately 20 cm above the soil surface</tissue>
    </source>
</reference>
<organism evidence="1">
    <name type="scientific">Arundo donax</name>
    <name type="common">Giant reed</name>
    <name type="synonym">Donax arundinaceus</name>
    <dbReference type="NCBI Taxonomy" id="35708"/>
    <lineage>
        <taxon>Eukaryota</taxon>
        <taxon>Viridiplantae</taxon>
        <taxon>Streptophyta</taxon>
        <taxon>Embryophyta</taxon>
        <taxon>Tracheophyta</taxon>
        <taxon>Spermatophyta</taxon>
        <taxon>Magnoliopsida</taxon>
        <taxon>Liliopsida</taxon>
        <taxon>Poales</taxon>
        <taxon>Poaceae</taxon>
        <taxon>PACMAD clade</taxon>
        <taxon>Arundinoideae</taxon>
        <taxon>Arundineae</taxon>
        <taxon>Arundo</taxon>
    </lineage>
</organism>
<sequence>MKNLRPYDCKKSDRELHDKGHVNETNEVAETVYLHAAEEKAVRKELPRGWDPGYRRRMFIPYWRSLLGALCRVRVYPSYAPPDASKLDSERLPGWINSIVKSTGNGSSVTKSSVIPNHNLGPLGRTTELACNHQFKRPFGTAAFTGNGSLRIPNHNLGLLGRIRQPASNHQSRRLFVTAVFTLLKVLKNA</sequence>
<evidence type="ECO:0000313" key="1">
    <source>
        <dbReference type="EMBL" id="JAD89777.1"/>
    </source>
</evidence>
<accession>A0A0A9E1A3</accession>